<comment type="caution">
    <text evidence="1">The sequence shown here is derived from an EMBL/GenBank/DDBJ whole genome shotgun (WGS) entry which is preliminary data.</text>
</comment>
<sequence length="85" mass="9097">MNQYNVKSACVYISATRTRDGAMLYRGSPVPQWCPPNLVDHFIENELVERSNFAPAPVVELLSTTGAGGTDDASAADALRVGAEL</sequence>
<dbReference type="EMBL" id="JBHMAS010000064">
    <property type="protein sequence ID" value="MFB9783016.1"/>
    <property type="molecule type" value="Genomic_DNA"/>
</dbReference>
<keyword evidence="2" id="KW-1185">Reference proteome</keyword>
<organism evidence="1 2">
    <name type="scientific">Rhodococcus baikonurensis</name>
    <dbReference type="NCBI Taxonomy" id="172041"/>
    <lineage>
        <taxon>Bacteria</taxon>
        <taxon>Bacillati</taxon>
        <taxon>Actinomycetota</taxon>
        <taxon>Actinomycetes</taxon>
        <taxon>Mycobacteriales</taxon>
        <taxon>Nocardiaceae</taxon>
        <taxon>Rhodococcus</taxon>
        <taxon>Rhodococcus erythropolis group</taxon>
    </lineage>
</organism>
<evidence type="ECO:0000313" key="1">
    <source>
        <dbReference type="EMBL" id="MFB9783016.1"/>
    </source>
</evidence>
<gene>
    <name evidence="1" type="ORF">ACFFQ6_25250</name>
</gene>
<evidence type="ECO:0000313" key="2">
    <source>
        <dbReference type="Proteomes" id="UP001589587"/>
    </source>
</evidence>
<proteinExistence type="predicted"/>
<name>A0ABV5XLY5_9NOCA</name>
<dbReference type="Proteomes" id="UP001589587">
    <property type="component" value="Unassembled WGS sequence"/>
</dbReference>
<accession>A0ABV5XLY5</accession>
<dbReference type="RefSeq" id="WP_378375784.1">
    <property type="nucleotide sequence ID" value="NZ_JBHMAS010000064.1"/>
</dbReference>
<protein>
    <submittedName>
        <fullName evidence="1">Uncharacterized protein</fullName>
    </submittedName>
</protein>
<reference evidence="1 2" key="1">
    <citation type="submission" date="2024-09" db="EMBL/GenBank/DDBJ databases">
        <authorList>
            <person name="Sun Q."/>
            <person name="Mori K."/>
        </authorList>
    </citation>
    <scope>NUCLEOTIDE SEQUENCE [LARGE SCALE GENOMIC DNA]</scope>
    <source>
        <strain evidence="1 2">JCM 11411</strain>
    </source>
</reference>